<organism evidence="2 4">
    <name type="scientific">Nitzschia inconspicua</name>
    <dbReference type="NCBI Taxonomy" id="303405"/>
    <lineage>
        <taxon>Eukaryota</taxon>
        <taxon>Sar</taxon>
        <taxon>Stramenopiles</taxon>
        <taxon>Ochrophyta</taxon>
        <taxon>Bacillariophyta</taxon>
        <taxon>Bacillariophyceae</taxon>
        <taxon>Bacillariophycidae</taxon>
        <taxon>Bacillariales</taxon>
        <taxon>Bacillariaceae</taxon>
        <taxon>Nitzschia</taxon>
    </lineage>
</organism>
<name>A0A9K3K545_9STRA</name>
<dbReference type="Proteomes" id="UP000693970">
    <property type="component" value="Unassembled WGS sequence"/>
</dbReference>
<protein>
    <recommendedName>
        <fullName evidence="5">DOMON domain-containing protein</fullName>
    </recommendedName>
</protein>
<evidence type="ECO:0008006" key="5">
    <source>
        <dbReference type="Google" id="ProtNLM"/>
    </source>
</evidence>
<gene>
    <name evidence="3" type="ORF">IV203_017381</name>
    <name evidence="2" type="ORF">IV203_017568</name>
</gene>
<dbReference type="EMBL" id="JAGRRH010000092">
    <property type="protein sequence ID" value="KAG7337178.1"/>
    <property type="molecule type" value="Genomic_DNA"/>
</dbReference>
<evidence type="ECO:0000313" key="2">
    <source>
        <dbReference type="EMBL" id="KAG7337178.1"/>
    </source>
</evidence>
<accession>A0A9K3K545</accession>
<reference evidence="2" key="2">
    <citation type="submission" date="2021-04" db="EMBL/GenBank/DDBJ databases">
        <authorList>
            <person name="Podell S."/>
        </authorList>
    </citation>
    <scope>NUCLEOTIDE SEQUENCE</scope>
    <source>
        <strain evidence="2">Hildebrandi</strain>
    </source>
</reference>
<evidence type="ECO:0000313" key="3">
    <source>
        <dbReference type="EMBL" id="KAG7348676.1"/>
    </source>
</evidence>
<keyword evidence="1" id="KW-0732">Signal</keyword>
<proteinExistence type="predicted"/>
<keyword evidence="4" id="KW-1185">Reference proteome</keyword>
<comment type="caution">
    <text evidence="2">The sequence shown here is derived from an EMBL/GenBank/DDBJ whole genome shotgun (WGS) entry which is preliminary data.</text>
</comment>
<feature type="chain" id="PRO_5039882894" description="DOMON domain-containing protein" evidence="1">
    <location>
        <begin position="26"/>
        <end position="269"/>
    </location>
</feature>
<evidence type="ECO:0000256" key="1">
    <source>
        <dbReference type="SAM" id="SignalP"/>
    </source>
</evidence>
<evidence type="ECO:0000313" key="4">
    <source>
        <dbReference type="Proteomes" id="UP000693970"/>
    </source>
</evidence>
<reference evidence="2" key="1">
    <citation type="journal article" date="2021" name="Sci. Rep.">
        <title>Diploid genomic architecture of Nitzschia inconspicua, an elite biomass production diatom.</title>
        <authorList>
            <person name="Oliver A."/>
            <person name="Podell S."/>
            <person name="Pinowska A."/>
            <person name="Traller J.C."/>
            <person name="Smith S.R."/>
            <person name="McClure R."/>
            <person name="Beliaev A."/>
            <person name="Bohutskyi P."/>
            <person name="Hill E.A."/>
            <person name="Rabines A."/>
            <person name="Zheng H."/>
            <person name="Allen L.Z."/>
            <person name="Kuo A."/>
            <person name="Grigoriev I.V."/>
            <person name="Allen A.E."/>
            <person name="Hazlebeck D."/>
            <person name="Allen E.E."/>
        </authorList>
    </citation>
    <scope>NUCLEOTIDE SEQUENCE</scope>
    <source>
        <strain evidence="2">Hildebrandi</strain>
    </source>
</reference>
<dbReference type="OrthoDB" id="54297at2759"/>
<dbReference type="AlphaFoldDB" id="A0A9K3K545"/>
<dbReference type="EMBL" id="JAGRRH010000020">
    <property type="protein sequence ID" value="KAG7348676.1"/>
    <property type="molecule type" value="Genomic_DNA"/>
</dbReference>
<feature type="signal peptide" evidence="1">
    <location>
        <begin position="1"/>
        <end position="25"/>
    </location>
</feature>
<sequence length="269" mass="29139">MTFIPTTPSMVLLFLVLLLKSSIFAQDVEMDETATTTPSSNTSSLNECDNLTIGEFTFLLVSSSDPFDEVSFFGFQDLPGNLNLYLTDNAWTGDSFATTEGVMMLTTPPEGIPAGITVGLGPAETVYQYGRSWQSVQGVFALSTEGEQVFLYCLDGSNQPRPIAAISYNGPFLPPNLPDYGFNTSAVPQDLVDANATIVLPHEHRWQYIGPKLLEIDELKAAIQDTETNWEGTSVQNSSGSTTGMSRTTTMVVTSFLISVAVVATNSLW</sequence>